<evidence type="ECO:0000256" key="5">
    <source>
        <dbReference type="ARBA" id="ARBA00023242"/>
    </source>
</evidence>
<dbReference type="OrthoDB" id="5559898at2759"/>
<reference evidence="7" key="1">
    <citation type="journal article" date="2020" name="Stud. Mycol.">
        <title>101 Dothideomycetes genomes: a test case for predicting lifestyles and emergence of pathogens.</title>
        <authorList>
            <person name="Haridas S."/>
            <person name="Albert R."/>
            <person name="Binder M."/>
            <person name="Bloem J."/>
            <person name="Labutti K."/>
            <person name="Salamov A."/>
            <person name="Andreopoulos B."/>
            <person name="Baker S."/>
            <person name="Barry K."/>
            <person name="Bills G."/>
            <person name="Bluhm B."/>
            <person name="Cannon C."/>
            <person name="Castanera R."/>
            <person name="Culley D."/>
            <person name="Daum C."/>
            <person name="Ezra D."/>
            <person name="Gonzalez J."/>
            <person name="Henrissat B."/>
            <person name="Kuo A."/>
            <person name="Liang C."/>
            <person name="Lipzen A."/>
            <person name="Lutzoni F."/>
            <person name="Magnuson J."/>
            <person name="Mondo S."/>
            <person name="Nolan M."/>
            <person name="Ohm R."/>
            <person name="Pangilinan J."/>
            <person name="Park H.-J."/>
            <person name="Ramirez L."/>
            <person name="Alfaro M."/>
            <person name="Sun H."/>
            <person name="Tritt A."/>
            <person name="Yoshinaga Y."/>
            <person name="Zwiers L.-H."/>
            <person name="Turgeon B."/>
            <person name="Goodwin S."/>
            <person name="Spatafora J."/>
            <person name="Crous P."/>
            <person name="Grigoriev I."/>
        </authorList>
    </citation>
    <scope>NUCLEOTIDE SEQUENCE</scope>
    <source>
        <strain evidence="7">ATCC 16933</strain>
    </source>
</reference>
<feature type="compositionally biased region" description="Gly residues" evidence="6">
    <location>
        <begin position="75"/>
        <end position="91"/>
    </location>
</feature>
<evidence type="ECO:0000256" key="2">
    <source>
        <dbReference type="ARBA" id="ARBA00004496"/>
    </source>
</evidence>
<evidence type="ECO:0000313" key="7">
    <source>
        <dbReference type="EMBL" id="KAF2454458.1"/>
    </source>
</evidence>
<feature type="region of interest" description="Disordered" evidence="6">
    <location>
        <begin position="514"/>
        <end position="544"/>
    </location>
</feature>
<dbReference type="InterPro" id="IPR011989">
    <property type="entry name" value="ARM-like"/>
</dbReference>
<feature type="compositionally biased region" description="Low complexity" evidence="6">
    <location>
        <begin position="1034"/>
        <end position="1043"/>
    </location>
</feature>
<comment type="subcellular location">
    <subcellularLocation>
        <location evidence="2">Cytoplasm</location>
    </subcellularLocation>
    <subcellularLocation>
        <location evidence="1">Nucleus</location>
    </subcellularLocation>
</comment>
<dbReference type="PANTHER" id="PTHR15651">
    <property type="entry name" value="ARMADILLO REPEAT-CONTAINING PROTEIN 8"/>
    <property type="match status" value="1"/>
</dbReference>
<feature type="region of interest" description="Disordered" evidence="6">
    <location>
        <begin position="1328"/>
        <end position="1369"/>
    </location>
</feature>
<dbReference type="GO" id="GO:0043161">
    <property type="term" value="P:proteasome-mediated ubiquitin-dependent protein catabolic process"/>
    <property type="evidence" value="ECO:0007669"/>
    <property type="project" value="TreeGrafter"/>
</dbReference>
<dbReference type="PANTHER" id="PTHR15651:SF7">
    <property type="entry name" value="ARMADILLO REPEAT-CONTAINING PROTEIN 8"/>
    <property type="match status" value="1"/>
</dbReference>
<feature type="region of interest" description="Disordered" evidence="6">
    <location>
        <begin position="649"/>
        <end position="697"/>
    </location>
</feature>
<keyword evidence="5" id="KW-0539">Nucleus</keyword>
<feature type="region of interest" description="Disordered" evidence="6">
    <location>
        <begin position="572"/>
        <end position="596"/>
    </location>
</feature>
<evidence type="ECO:0000256" key="6">
    <source>
        <dbReference type="SAM" id="MobiDB-lite"/>
    </source>
</evidence>
<feature type="compositionally biased region" description="Acidic residues" evidence="6">
    <location>
        <begin position="688"/>
        <end position="697"/>
    </location>
</feature>
<feature type="region of interest" description="Disordered" evidence="6">
    <location>
        <begin position="60"/>
        <end position="91"/>
    </location>
</feature>
<proteinExistence type="predicted"/>
<keyword evidence="3" id="KW-0963">Cytoplasm</keyword>
<accession>A0A6A6NSB7</accession>
<organism evidence="7 8">
    <name type="scientific">Lineolata rhizophorae</name>
    <dbReference type="NCBI Taxonomy" id="578093"/>
    <lineage>
        <taxon>Eukaryota</taxon>
        <taxon>Fungi</taxon>
        <taxon>Dikarya</taxon>
        <taxon>Ascomycota</taxon>
        <taxon>Pezizomycotina</taxon>
        <taxon>Dothideomycetes</taxon>
        <taxon>Dothideomycetes incertae sedis</taxon>
        <taxon>Lineolatales</taxon>
        <taxon>Lineolataceae</taxon>
        <taxon>Lineolata</taxon>
    </lineage>
</organism>
<dbReference type="GO" id="GO:0005634">
    <property type="term" value="C:nucleus"/>
    <property type="evidence" value="ECO:0007669"/>
    <property type="project" value="UniProtKB-SubCell"/>
</dbReference>
<evidence type="ECO:0000256" key="3">
    <source>
        <dbReference type="ARBA" id="ARBA00022490"/>
    </source>
</evidence>
<dbReference type="EMBL" id="MU001691">
    <property type="protein sequence ID" value="KAF2454458.1"/>
    <property type="molecule type" value="Genomic_DNA"/>
</dbReference>
<dbReference type="InterPro" id="IPR016024">
    <property type="entry name" value="ARM-type_fold"/>
</dbReference>
<gene>
    <name evidence="7" type="ORF">BDY21DRAFT_399760</name>
</gene>
<dbReference type="Gene3D" id="1.25.10.10">
    <property type="entry name" value="Leucine-rich Repeat Variant"/>
    <property type="match status" value="3"/>
</dbReference>
<feature type="region of interest" description="Disordered" evidence="6">
    <location>
        <begin position="1004"/>
        <end position="1064"/>
    </location>
</feature>
<sequence>MPHPSRLPVLADLRAAATPEELVAALRRLKNDIVGHDQRKEAVLRSGAVRPLIEVLRGATKASGKRRRDDDVGAGLEGMGSDIGGMGPGFEGGSVGRGVDGGMEWTVEMEQRLQATLILGSLAQGGPSYVAPLVHGGALPNLLDALSPRTTPPRLIIATLRTLVTFADAARLDAHKFEPADPLDRQALADEFYDPIHADRIECYADILSQSTSAGVNNHGTRSPSSATPAQITTQVGLLLELLCKTIIDDRHRSALARCGVLDLLAARLAALIVSSGHTLPGANPVVLRVLPTPAPPRRQLSRLLEAIATVISGSNYRAARFIYSPVILAIFPAGRCGGGDHGGTGSPRTLSSSIDATQQRQKSHAALAAVNRLLPQLQVVGGSKTVPVGPRSDAFPALQSLGSAAQAASIGLHQQQHNGGPDDGAAGVAGGLGARPGFPRLLSSSSSPLGDAAPHPHLHAQSTRTISADAFESPLFGWLIHVARSEAGIARLNAAWLLALCARVLDVALVSDPSEAGQGGDASGGGGGTSGGGGGWSIPDPTSSKNRDRALAMLVVPLVVRMVEDAYAAEGTGHANGDSHEGLSASPSLAASPSSDVDLATQVRLMRERAPGVLAQLIGESTALQRAAFDAGIVKRLCKVLKKTFEPANGSGEGGKSDRASSGMWSPTPRAVREARSGTNRRRAGGDADDDDEAGDLDAVLGDAGLAPEVLHAFRCRETVLSALAAIADKEDAFRKAIIGENSQCITCIMESLTPYPRTTADQGAAAAGDTIVESTETTRDTVPQLQQPGVETTATVLRRTKPQRNSRTVTAAAKDGNPVAVLVAACHATRAMSRSVSILRTSLMDVSIAGPILALLAHEDTDAVIAATEVLCNLLLHFSPMREPLITKGVITMLCRQAHCANADIRLISLWALKHLILSATNEVKMATLDELGPGWLVQTVAGSDALPGDSVGGVADPMTMKAQPVPTLGTPNAAGEQVDLLNASEPRMDVDDASTGYELFENPLEGVGDSDDDMSESTGDLRGRPQSSSLPATGAAATGARPRKPLGAKQQRQPTPLFHQSDDIGRVPALLAPLPPLPAPHRARLHAVLEAEASPARRARNGEARIQEQALDFVRNFMSENGPLQPRMVDHMLDVFGKSRFFDIMAAKLETRTIGGGAGSSAGGNAGGTKRVGKTATEPQLGSASPAPAVTGHQLQQTQPQLQLVHPPEIAYAALFVLVHVANGTPAQRSLVLAQPRLLARAAPLFAHASRRIRVACVWLAYNLAWADDAADAPSAAHRALELRRCGFADAVRARLQDPELDVRERAKSAVELMSRLGEQVGQVVRGGGGDAGAGGGGGDAGGNNGGGAGEGNGGDGGTRRSGAVVYGGGGPLQLGWAR</sequence>
<dbReference type="InterPro" id="IPR038739">
    <property type="entry name" value="ARMC8/Vid28"/>
</dbReference>
<feature type="compositionally biased region" description="Low complexity" evidence="6">
    <location>
        <begin position="438"/>
        <end position="448"/>
    </location>
</feature>
<feature type="compositionally biased region" description="Low complexity" evidence="6">
    <location>
        <begin position="584"/>
        <end position="596"/>
    </location>
</feature>
<feature type="compositionally biased region" description="Gly residues" evidence="6">
    <location>
        <begin position="1158"/>
        <end position="1170"/>
    </location>
</feature>
<feature type="region of interest" description="Disordered" evidence="6">
    <location>
        <begin position="1158"/>
        <end position="1197"/>
    </location>
</feature>
<evidence type="ECO:0000313" key="8">
    <source>
        <dbReference type="Proteomes" id="UP000799766"/>
    </source>
</evidence>
<dbReference type="SUPFAM" id="SSF48371">
    <property type="entry name" value="ARM repeat"/>
    <property type="match status" value="2"/>
</dbReference>
<keyword evidence="8" id="KW-1185">Reference proteome</keyword>
<evidence type="ECO:0008006" key="9">
    <source>
        <dbReference type="Google" id="ProtNLM"/>
    </source>
</evidence>
<feature type="compositionally biased region" description="Gly residues" evidence="6">
    <location>
        <begin position="518"/>
        <end position="537"/>
    </location>
</feature>
<evidence type="ECO:0000256" key="1">
    <source>
        <dbReference type="ARBA" id="ARBA00004123"/>
    </source>
</evidence>
<dbReference type="GO" id="GO:0034657">
    <property type="term" value="C:GID complex"/>
    <property type="evidence" value="ECO:0007669"/>
    <property type="project" value="TreeGrafter"/>
</dbReference>
<keyword evidence="4" id="KW-0677">Repeat</keyword>
<feature type="region of interest" description="Disordered" evidence="6">
    <location>
        <begin position="438"/>
        <end position="461"/>
    </location>
</feature>
<dbReference type="Proteomes" id="UP000799766">
    <property type="component" value="Unassembled WGS sequence"/>
</dbReference>
<dbReference type="GO" id="GO:0005737">
    <property type="term" value="C:cytoplasm"/>
    <property type="evidence" value="ECO:0007669"/>
    <property type="project" value="UniProtKB-SubCell"/>
</dbReference>
<evidence type="ECO:0000256" key="4">
    <source>
        <dbReference type="ARBA" id="ARBA00022737"/>
    </source>
</evidence>
<feature type="compositionally biased region" description="Gly residues" evidence="6">
    <location>
        <begin position="1328"/>
        <end position="1360"/>
    </location>
</feature>
<protein>
    <recommendedName>
        <fullName evidence="9">Armadillo repeat-containing protein 8</fullName>
    </recommendedName>
</protein>
<name>A0A6A6NSB7_9PEZI</name>